<dbReference type="Proteomes" id="UP000245698">
    <property type="component" value="Unassembled WGS sequence"/>
</dbReference>
<reference evidence="2" key="1">
    <citation type="submission" date="2016-12" db="EMBL/GenBank/DDBJ databases">
        <authorList>
            <person name="Brunel B."/>
        </authorList>
    </citation>
    <scope>NUCLEOTIDE SEQUENCE [LARGE SCALE GENOMIC DNA]</scope>
</reference>
<sequence>MPRLRECPFDNNRDLQVEHFNGDDYHVKCKRCGAQGPTADTWAEAEKLWNDRDGSDKH</sequence>
<proteinExistence type="predicted"/>
<name>A0A2P9ASF5_9HYPH</name>
<evidence type="ECO:0000313" key="2">
    <source>
        <dbReference type="Proteomes" id="UP000245698"/>
    </source>
</evidence>
<gene>
    <name evidence="1" type="ORF">BQ8482_380210</name>
</gene>
<organism evidence="1 2">
    <name type="scientific">Mesorhizobium delmotii</name>
    <dbReference type="NCBI Taxonomy" id="1631247"/>
    <lineage>
        <taxon>Bacteria</taxon>
        <taxon>Pseudomonadati</taxon>
        <taxon>Pseudomonadota</taxon>
        <taxon>Alphaproteobacteria</taxon>
        <taxon>Hyphomicrobiales</taxon>
        <taxon>Phyllobacteriaceae</taxon>
        <taxon>Mesorhizobium</taxon>
    </lineage>
</organism>
<accession>A0A2P9ASF5</accession>
<dbReference type="RefSeq" id="WP_165848750.1">
    <property type="nucleotide sequence ID" value="NZ_FUIG01000046.1"/>
</dbReference>
<dbReference type="EMBL" id="FUIG01000046">
    <property type="protein sequence ID" value="SJM34027.1"/>
    <property type="molecule type" value="Genomic_DNA"/>
</dbReference>
<dbReference type="AlphaFoldDB" id="A0A2P9ASF5"/>
<evidence type="ECO:0000313" key="1">
    <source>
        <dbReference type="EMBL" id="SJM34027.1"/>
    </source>
</evidence>
<evidence type="ECO:0008006" key="3">
    <source>
        <dbReference type="Google" id="ProtNLM"/>
    </source>
</evidence>
<dbReference type="Pfam" id="PF14354">
    <property type="entry name" value="Lar_restr_allev"/>
    <property type="match status" value="1"/>
</dbReference>
<protein>
    <recommendedName>
        <fullName evidence="3">Restriction alleviation protein, Lar family</fullName>
    </recommendedName>
</protein>
<keyword evidence="2" id="KW-1185">Reference proteome</keyword>